<dbReference type="InterPro" id="IPR002514">
    <property type="entry name" value="Transposase_8"/>
</dbReference>
<dbReference type="GO" id="GO:0004803">
    <property type="term" value="F:transposase activity"/>
    <property type="evidence" value="ECO:0007669"/>
    <property type="project" value="InterPro"/>
</dbReference>
<dbReference type="Proteomes" id="UP000240505">
    <property type="component" value="Chromosome"/>
</dbReference>
<dbReference type="AlphaFoldDB" id="A0A2R4CG19"/>
<dbReference type="Gene3D" id="1.10.10.60">
    <property type="entry name" value="Homeodomain-like"/>
    <property type="match status" value="1"/>
</dbReference>
<accession>A0A2R4CG19</accession>
<evidence type="ECO:0008006" key="8">
    <source>
        <dbReference type="Google" id="ProtNLM"/>
    </source>
</evidence>
<dbReference type="Pfam" id="PF01527">
    <property type="entry name" value="HTH_Tnp_1"/>
    <property type="match status" value="1"/>
</dbReference>
<evidence type="ECO:0000313" key="6">
    <source>
        <dbReference type="EMBL" id="AVR98525.1"/>
    </source>
</evidence>
<protein>
    <recommendedName>
        <fullName evidence="8">Transposase</fullName>
    </recommendedName>
</protein>
<dbReference type="SUPFAM" id="SSF46689">
    <property type="entry name" value="Homeodomain-like"/>
    <property type="match status" value="1"/>
</dbReference>
<gene>
    <name evidence="2" type="ORF">C9I28_07920</name>
    <name evidence="3" type="ORF">C9I28_11180</name>
    <name evidence="4" type="ORF">C9I28_17500</name>
    <name evidence="5" type="ORF">C9I28_22030</name>
    <name evidence="6" type="ORF">C9I28_24990</name>
</gene>
<dbReference type="OrthoDB" id="9803878at2"/>
<dbReference type="GO" id="GO:0006313">
    <property type="term" value="P:DNA transposition"/>
    <property type="evidence" value="ECO:0007669"/>
    <property type="project" value="InterPro"/>
</dbReference>
<name>A0A2R4CG19_9BURK</name>
<evidence type="ECO:0000256" key="1">
    <source>
        <dbReference type="SAM" id="MobiDB-lite"/>
    </source>
</evidence>
<proteinExistence type="predicted"/>
<dbReference type="RefSeq" id="WP_107141010.1">
    <property type="nucleotide sequence ID" value="NZ_CP028324.1"/>
</dbReference>
<evidence type="ECO:0000313" key="2">
    <source>
        <dbReference type="EMBL" id="AVR95659.1"/>
    </source>
</evidence>
<reference evidence="6 7" key="1">
    <citation type="submission" date="2018-03" db="EMBL/GenBank/DDBJ databases">
        <title>Massilia armeniaca sp. nov., isolated from desert soil.</title>
        <authorList>
            <person name="Huang H."/>
            <person name="Ren M."/>
        </authorList>
    </citation>
    <scope>NUCLEOTIDE SEQUENCE [LARGE SCALE GENOMIC DNA]</scope>
    <source>
        <strain evidence="6 7">ZMN-3</strain>
    </source>
</reference>
<dbReference type="KEGG" id="masz:C9I28_17500"/>
<evidence type="ECO:0000313" key="7">
    <source>
        <dbReference type="Proteomes" id="UP000240505"/>
    </source>
</evidence>
<dbReference type="InterPro" id="IPR009057">
    <property type="entry name" value="Homeodomain-like_sf"/>
</dbReference>
<dbReference type="EMBL" id="CP028324">
    <property type="protein sequence ID" value="AVR97235.1"/>
    <property type="molecule type" value="Genomic_DNA"/>
</dbReference>
<dbReference type="KEGG" id="masz:C9I28_22030"/>
<dbReference type="EMBL" id="CP028324">
    <property type="protein sequence ID" value="AVR98525.1"/>
    <property type="molecule type" value="Genomic_DNA"/>
</dbReference>
<sequence>MKSKPRIAAIAADSTKEPQPRAVFTKEFKLAAVARMKDDNQSVSALAVELGVRRTQLYKWAAALDQGGPESSFGARGRKPGQKESETAKLQRKIKALEQEVEILKKFDAYLKRGKR</sequence>
<dbReference type="KEGG" id="masz:C9I28_07920"/>
<evidence type="ECO:0000313" key="4">
    <source>
        <dbReference type="EMBL" id="AVR97235.1"/>
    </source>
</evidence>
<evidence type="ECO:0000313" key="5">
    <source>
        <dbReference type="EMBL" id="AVR98017.1"/>
    </source>
</evidence>
<dbReference type="GO" id="GO:0003677">
    <property type="term" value="F:DNA binding"/>
    <property type="evidence" value="ECO:0007669"/>
    <property type="project" value="InterPro"/>
</dbReference>
<dbReference type="EMBL" id="CP028324">
    <property type="protein sequence ID" value="AVR96210.1"/>
    <property type="molecule type" value="Genomic_DNA"/>
</dbReference>
<dbReference type="KEGG" id="masz:C9I28_24990"/>
<dbReference type="EMBL" id="CP028324">
    <property type="protein sequence ID" value="AVR95659.1"/>
    <property type="molecule type" value="Genomic_DNA"/>
</dbReference>
<feature type="region of interest" description="Disordered" evidence="1">
    <location>
        <begin position="66"/>
        <end position="89"/>
    </location>
</feature>
<dbReference type="EMBL" id="CP028324">
    <property type="protein sequence ID" value="AVR98017.1"/>
    <property type="molecule type" value="Genomic_DNA"/>
</dbReference>
<dbReference type="KEGG" id="masz:C9I28_11180"/>
<keyword evidence="7" id="KW-1185">Reference proteome</keyword>
<evidence type="ECO:0000313" key="3">
    <source>
        <dbReference type="EMBL" id="AVR96210.1"/>
    </source>
</evidence>
<organism evidence="6 7">
    <name type="scientific">Pseudoduganella armeniaca</name>
    <dbReference type="NCBI Taxonomy" id="2072590"/>
    <lineage>
        <taxon>Bacteria</taxon>
        <taxon>Pseudomonadati</taxon>
        <taxon>Pseudomonadota</taxon>
        <taxon>Betaproteobacteria</taxon>
        <taxon>Burkholderiales</taxon>
        <taxon>Oxalobacteraceae</taxon>
        <taxon>Telluria group</taxon>
        <taxon>Pseudoduganella</taxon>
    </lineage>
</organism>